<keyword evidence="3" id="KW-1185">Reference proteome</keyword>
<feature type="compositionally biased region" description="Basic and acidic residues" evidence="1">
    <location>
        <begin position="692"/>
        <end position="708"/>
    </location>
</feature>
<proteinExistence type="predicted"/>
<feature type="region of interest" description="Disordered" evidence="1">
    <location>
        <begin position="243"/>
        <end position="289"/>
    </location>
</feature>
<protein>
    <submittedName>
        <fullName evidence="2">Uncharacterized protein</fullName>
    </submittedName>
</protein>
<dbReference type="AlphaFoldDB" id="A0A023AZD0"/>
<dbReference type="Proteomes" id="UP000019763">
    <property type="component" value="Unassembled WGS sequence"/>
</dbReference>
<name>A0A023AZD0_GRENI</name>
<accession>A0A023AZD0</accession>
<dbReference type="GeneID" id="22915300"/>
<comment type="caution">
    <text evidence="2">The sequence shown here is derived from an EMBL/GenBank/DDBJ whole genome shotgun (WGS) entry which is preliminary data.</text>
</comment>
<feature type="region of interest" description="Disordered" evidence="1">
    <location>
        <begin position="33"/>
        <end position="60"/>
    </location>
</feature>
<dbReference type="EMBL" id="AFNH02001136">
    <property type="protein sequence ID" value="EZG44096.1"/>
    <property type="molecule type" value="Genomic_DNA"/>
</dbReference>
<feature type="region of interest" description="Disordered" evidence="1">
    <location>
        <begin position="674"/>
        <end position="733"/>
    </location>
</feature>
<feature type="compositionally biased region" description="Gly residues" evidence="1">
    <location>
        <begin position="44"/>
        <end position="56"/>
    </location>
</feature>
<evidence type="ECO:0000313" key="2">
    <source>
        <dbReference type="EMBL" id="EZG44096.1"/>
    </source>
</evidence>
<evidence type="ECO:0000313" key="3">
    <source>
        <dbReference type="Proteomes" id="UP000019763"/>
    </source>
</evidence>
<evidence type="ECO:0000256" key="1">
    <source>
        <dbReference type="SAM" id="MobiDB-lite"/>
    </source>
</evidence>
<organism evidence="2 3">
    <name type="scientific">Gregarina niphandrodes</name>
    <name type="common">Septate eugregarine</name>
    <dbReference type="NCBI Taxonomy" id="110365"/>
    <lineage>
        <taxon>Eukaryota</taxon>
        <taxon>Sar</taxon>
        <taxon>Alveolata</taxon>
        <taxon>Apicomplexa</taxon>
        <taxon>Conoidasida</taxon>
        <taxon>Gregarinasina</taxon>
        <taxon>Eugregarinorida</taxon>
        <taxon>Gregarinidae</taxon>
        <taxon>Gregarina</taxon>
    </lineage>
</organism>
<reference evidence="2" key="1">
    <citation type="submission" date="2013-12" db="EMBL/GenBank/DDBJ databases">
        <authorList>
            <person name="Omoto C.K."/>
            <person name="Sibley D."/>
            <person name="Venepally P."/>
            <person name="Hadjithomas M."/>
            <person name="Karamycheva S."/>
            <person name="Brunk B."/>
            <person name="Roos D."/>
            <person name="Caler E."/>
            <person name="Lorenzi H."/>
        </authorList>
    </citation>
    <scope>NUCLEOTIDE SEQUENCE</scope>
</reference>
<gene>
    <name evidence="2" type="ORF">GNI_152430</name>
</gene>
<dbReference type="RefSeq" id="XP_011132807.1">
    <property type="nucleotide sequence ID" value="XM_011134505.1"/>
</dbReference>
<dbReference type="VEuPathDB" id="CryptoDB:GNI_152430"/>
<sequence length="1104" mass="120771">MGNSNEPAAGKGWTLAQLFEESEVWRDVCATIVGSHEPSSPGGASPGGASPGGASPGDGWLLASSPLASSPLASTQRRRFKLHQVQAEEWSYLWRSVQWPLIHNEAELDIYRSVILGQFVEAVTGTSTPTPAGADAVRGTEAVRVVGAILASAFNAPRDVVQVLCEAQLLAQLLPRFYARHGTAERVHASLNPSFGIDKAAMQYVVVGKPNEVLHVQLLLPTYQLRVPDTWADELTLNDVLTETKPPEDNRLPPTLNADGDDLIGSHTRHTDPHLTNSQKAYPMSRATLEPPGDLLTAEGLAVQALATKDCSVDQLLYKYLVARDGAVADLDLADTVVQVAVGCTAGVEEAVEEAAEEAAEETSAGNKRRVVEHVHAAIVSEVSIGYMLTTTATRLPKHLTSPQRRTKAAGDLKRAVHTVLEFYNKNTVLPGKAAVLPGANPSGAGQLRSGQLGTGQLGMNLPDTFYWLEAGTFVTLEAAGEVLAANVDNTHVMKPAMSLVVYPVAHAALRVHELRILRHVIHYIKSLTMQLYESAQVIQAVSERLKGERAVVCALKSLIELYVLITKETRVRFRAAELLQSFVLLEQFCRDLTTTYPYPVDLASKDRTFHDVLRDGFVLTIRAYQSDLRPPKLIMLAKHHPLLSLTHLFTHRSFPKGILCLLLYLTTYHPQHPNSDSRVRTRNWEGSPKGESPKGESPKGESPKGESTKGVSTKGESTKGETDNSGPELGEIAVDDDKGINIEIGVLDQCLTHLISKLEILQNTRQLRDSELGNASSERLSTGSTLVFLLDSIIQLLNIRNSNETAPSLFSRSGSVPWASHERSLGESLVVIVLKWFQLSYHRGALHIAVRISALVVLVRPHLLHQQISNEVLDMVTAWFKISHGRIQRCLSTQPDSIQHAVMTANKLIDHQSMEGEGIVDGKGTEAQGTEESGGVQEEGGMVEGDQRADLIFSESVGAQATMPLSDSALAQSATKKLERRAMSAGTDERLPILLLAGECLGEFLLCFLHPKVVTKNQYLLRKPLNDIIPNSIDCHLPGGQQYLAIQNTLQKNLTLLERFDSQLVVTNEKKRASFDKRRELDTWLDLWNQKAVFQQVRPNTAP</sequence>